<dbReference type="GO" id="GO:0003735">
    <property type="term" value="F:structural constituent of ribosome"/>
    <property type="evidence" value="ECO:0007669"/>
    <property type="project" value="UniProtKB-UniRule"/>
</dbReference>
<dbReference type="PANTHER" id="PTHR48277:SF1">
    <property type="entry name" value="MITOCHONDRIAL RIBOSOMAL PROTEIN S5"/>
    <property type="match status" value="1"/>
</dbReference>
<dbReference type="GO" id="GO:1990904">
    <property type="term" value="C:ribonucleoprotein complex"/>
    <property type="evidence" value="ECO:0007669"/>
    <property type="project" value="UniProtKB-UniRule"/>
</dbReference>
<name>A0A6A4I7G9_9AGAR</name>
<dbReference type="InterPro" id="IPR005324">
    <property type="entry name" value="Ribosomal_uS5_C"/>
</dbReference>
<feature type="domain" description="S5 DRBM" evidence="7">
    <location>
        <begin position="258"/>
        <end position="321"/>
    </location>
</feature>
<evidence type="ECO:0000256" key="5">
    <source>
        <dbReference type="RuleBase" id="RU003823"/>
    </source>
</evidence>
<dbReference type="OrthoDB" id="309483at2759"/>
<organism evidence="8 9">
    <name type="scientific">Gymnopus androsaceus JB14</name>
    <dbReference type="NCBI Taxonomy" id="1447944"/>
    <lineage>
        <taxon>Eukaryota</taxon>
        <taxon>Fungi</taxon>
        <taxon>Dikarya</taxon>
        <taxon>Basidiomycota</taxon>
        <taxon>Agaricomycotina</taxon>
        <taxon>Agaricomycetes</taxon>
        <taxon>Agaricomycetidae</taxon>
        <taxon>Agaricales</taxon>
        <taxon>Marasmiineae</taxon>
        <taxon>Omphalotaceae</taxon>
        <taxon>Gymnopus</taxon>
    </lineage>
</organism>
<evidence type="ECO:0000256" key="1">
    <source>
        <dbReference type="ARBA" id="ARBA00008945"/>
    </source>
</evidence>
<dbReference type="Gene3D" id="3.30.160.20">
    <property type="match status" value="1"/>
</dbReference>
<protein>
    <recommendedName>
        <fullName evidence="7">S5 DRBM domain-containing protein</fullName>
    </recommendedName>
</protein>
<evidence type="ECO:0000256" key="2">
    <source>
        <dbReference type="ARBA" id="ARBA00022980"/>
    </source>
</evidence>
<dbReference type="Pfam" id="PF00333">
    <property type="entry name" value="Ribosomal_S5"/>
    <property type="match status" value="1"/>
</dbReference>
<dbReference type="Pfam" id="PF03719">
    <property type="entry name" value="Ribosomal_S5_C"/>
    <property type="match status" value="1"/>
</dbReference>
<evidence type="ECO:0000256" key="3">
    <source>
        <dbReference type="ARBA" id="ARBA00023274"/>
    </source>
</evidence>
<keyword evidence="2 4" id="KW-0689">Ribosomal protein</keyword>
<dbReference type="PROSITE" id="PS50881">
    <property type="entry name" value="S5_DSRBD"/>
    <property type="match status" value="1"/>
</dbReference>
<reference evidence="8" key="1">
    <citation type="journal article" date="2019" name="Environ. Microbiol.">
        <title>Fungal ecological strategies reflected in gene transcription - a case study of two litter decomposers.</title>
        <authorList>
            <person name="Barbi F."/>
            <person name="Kohler A."/>
            <person name="Barry K."/>
            <person name="Baskaran P."/>
            <person name="Daum C."/>
            <person name="Fauchery L."/>
            <person name="Ihrmark K."/>
            <person name="Kuo A."/>
            <person name="LaButti K."/>
            <person name="Lipzen A."/>
            <person name="Morin E."/>
            <person name="Grigoriev I.V."/>
            <person name="Henrissat B."/>
            <person name="Lindahl B."/>
            <person name="Martin F."/>
        </authorList>
    </citation>
    <scope>NUCLEOTIDE SEQUENCE</scope>
    <source>
        <strain evidence="8">JB14</strain>
    </source>
</reference>
<dbReference type="SUPFAM" id="SSF54211">
    <property type="entry name" value="Ribosomal protein S5 domain 2-like"/>
    <property type="match status" value="1"/>
</dbReference>
<dbReference type="Gene3D" id="3.30.230.10">
    <property type="match status" value="1"/>
</dbReference>
<accession>A0A6A4I7G9</accession>
<evidence type="ECO:0000313" key="9">
    <source>
        <dbReference type="Proteomes" id="UP000799118"/>
    </source>
</evidence>
<sequence>MNRLSRQLAASSRIIRSSNGPIARIPSSSFIRSRNYAKKPDNRERQPTTSSVKTQTKAPSSTEGNSISINNVDDLIQLLESSVGQEALRSMPGHASRELGSLMTNVVQEDGEDDVRVMHDVAQHLSMFGLAVEVTRPLPAEEPERIEDQVVHPERDAKNADESTEDETPILRPYPNLMSADPLMDSREVLDLGPTPTNPFHNRVIVRNHRSIFHESMALDGFDFNDPKWRPTKSDLAEEEMDLNESAGLEQHYPVDQLMKFELITRNTTQQTGKGKINHFQAFTIVGDGDGMVGLGMGTDTEPATALNKAHVAALKNMDYVDRFENRTIWTEMSGKFRSTQIKMRPRPMGFGLRCQPILHQVLKAAGIKDVSAKVWGSRNPIMIMQGALRMLQGGHNPLGFGNGIGGKGKTLTKGIGMRSKLHLERERGRRLFDFRK</sequence>
<dbReference type="EMBL" id="ML769412">
    <property type="protein sequence ID" value="KAE9405017.1"/>
    <property type="molecule type" value="Genomic_DNA"/>
</dbReference>
<feature type="compositionally biased region" description="Polar residues" evidence="6">
    <location>
        <begin position="47"/>
        <end position="68"/>
    </location>
</feature>
<evidence type="ECO:0000313" key="8">
    <source>
        <dbReference type="EMBL" id="KAE9405017.1"/>
    </source>
</evidence>
<dbReference type="AlphaFoldDB" id="A0A6A4I7G9"/>
<proteinExistence type="inferred from homology"/>
<dbReference type="GO" id="GO:0006412">
    <property type="term" value="P:translation"/>
    <property type="evidence" value="ECO:0007669"/>
    <property type="project" value="InterPro"/>
</dbReference>
<dbReference type="InterPro" id="IPR000851">
    <property type="entry name" value="Ribosomal_uS5"/>
</dbReference>
<dbReference type="InterPro" id="IPR013810">
    <property type="entry name" value="Ribosomal_uS5_N"/>
</dbReference>
<dbReference type="GO" id="GO:0005737">
    <property type="term" value="C:cytoplasm"/>
    <property type="evidence" value="ECO:0007669"/>
    <property type="project" value="UniProtKB-ARBA"/>
</dbReference>
<gene>
    <name evidence="8" type="ORF">BT96DRAFT_964052</name>
</gene>
<evidence type="ECO:0000256" key="6">
    <source>
        <dbReference type="SAM" id="MobiDB-lite"/>
    </source>
</evidence>
<dbReference type="GO" id="GO:0003723">
    <property type="term" value="F:RNA binding"/>
    <property type="evidence" value="ECO:0007669"/>
    <property type="project" value="InterPro"/>
</dbReference>
<dbReference type="InterPro" id="IPR020568">
    <property type="entry name" value="Ribosomal_Su5_D2-typ_SF"/>
</dbReference>
<feature type="region of interest" description="Disordered" evidence="6">
    <location>
        <begin position="24"/>
        <end position="68"/>
    </location>
</feature>
<dbReference type="GO" id="GO:0005840">
    <property type="term" value="C:ribosome"/>
    <property type="evidence" value="ECO:0007669"/>
    <property type="project" value="UniProtKB-KW"/>
</dbReference>
<dbReference type="FunFam" id="3.30.230.10:FF:000002">
    <property type="entry name" value="30S ribosomal protein S5"/>
    <property type="match status" value="1"/>
</dbReference>
<dbReference type="InterPro" id="IPR014721">
    <property type="entry name" value="Ribsml_uS5_D2-typ_fold_subgr"/>
</dbReference>
<dbReference type="SUPFAM" id="SSF54768">
    <property type="entry name" value="dsRNA-binding domain-like"/>
    <property type="match status" value="1"/>
</dbReference>
<dbReference type="Proteomes" id="UP000799118">
    <property type="component" value="Unassembled WGS sequence"/>
</dbReference>
<evidence type="ECO:0000259" key="7">
    <source>
        <dbReference type="PROSITE" id="PS50881"/>
    </source>
</evidence>
<feature type="region of interest" description="Disordered" evidence="6">
    <location>
        <begin position="153"/>
        <end position="175"/>
    </location>
</feature>
<comment type="similarity">
    <text evidence="1 5">Belongs to the universal ribosomal protein uS5 family.</text>
</comment>
<evidence type="ECO:0000256" key="4">
    <source>
        <dbReference type="PROSITE-ProRule" id="PRU00268"/>
    </source>
</evidence>
<dbReference type="PANTHER" id="PTHR48277">
    <property type="entry name" value="MITOCHONDRIAL RIBOSOMAL PROTEIN S5"/>
    <property type="match status" value="1"/>
</dbReference>
<keyword evidence="3 4" id="KW-0687">Ribonucleoprotein</keyword>
<keyword evidence="9" id="KW-1185">Reference proteome</keyword>